<name>X0YRQ3_9ZZZZ</name>
<gene>
    <name evidence="1" type="ORF">S01H1_85341</name>
</gene>
<sequence>RPEFALCRCGAVGYVGRSTVPFDKPLVSLILGPKDPGLCPRPLVLWPKDTGDKVLRTSLRTGRGEQADTPPVEVIDCPACRPV</sequence>
<accession>X0YRQ3</accession>
<proteinExistence type="predicted"/>
<dbReference type="AlphaFoldDB" id="X0YRQ3"/>
<protein>
    <submittedName>
        <fullName evidence="1">Uncharacterized protein</fullName>
    </submittedName>
</protein>
<organism evidence="1">
    <name type="scientific">marine sediment metagenome</name>
    <dbReference type="NCBI Taxonomy" id="412755"/>
    <lineage>
        <taxon>unclassified sequences</taxon>
        <taxon>metagenomes</taxon>
        <taxon>ecological metagenomes</taxon>
    </lineage>
</organism>
<reference evidence="1" key="1">
    <citation type="journal article" date="2014" name="Front. Microbiol.">
        <title>High frequency of phylogenetically diverse reductive dehalogenase-homologous genes in deep subseafloor sedimentary metagenomes.</title>
        <authorList>
            <person name="Kawai M."/>
            <person name="Futagami T."/>
            <person name="Toyoda A."/>
            <person name="Takaki Y."/>
            <person name="Nishi S."/>
            <person name="Hori S."/>
            <person name="Arai W."/>
            <person name="Tsubouchi T."/>
            <person name="Morono Y."/>
            <person name="Uchiyama I."/>
            <person name="Ito T."/>
            <person name="Fujiyama A."/>
            <person name="Inagaki F."/>
            <person name="Takami H."/>
        </authorList>
    </citation>
    <scope>NUCLEOTIDE SEQUENCE</scope>
    <source>
        <strain evidence="1">Expedition CK06-06</strain>
    </source>
</reference>
<dbReference type="EMBL" id="BARS01058574">
    <property type="protein sequence ID" value="GAG49492.1"/>
    <property type="molecule type" value="Genomic_DNA"/>
</dbReference>
<comment type="caution">
    <text evidence="1">The sequence shown here is derived from an EMBL/GenBank/DDBJ whole genome shotgun (WGS) entry which is preliminary data.</text>
</comment>
<evidence type="ECO:0000313" key="1">
    <source>
        <dbReference type="EMBL" id="GAG49492.1"/>
    </source>
</evidence>
<feature type="non-terminal residue" evidence="1">
    <location>
        <position position="1"/>
    </location>
</feature>